<evidence type="ECO:0000313" key="9">
    <source>
        <dbReference type="Proteomes" id="UP000504636"/>
    </source>
</evidence>
<dbReference type="GO" id="GO:0000981">
    <property type="term" value="F:DNA-binding transcription factor activity, RNA polymerase II-specific"/>
    <property type="evidence" value="ECO:0007669"/>
    <property type="project" value="InterPro"/>
</dbReference>
<dbReference type="EMBL" id="MU003698">
    <property type="protein sequence ID" value="KAF2811741.1"/>
    <property type="molecule type" value="Genomic_DNA"/>
</dbReference>
<keyword evidence="2" id="KW-0479">Metal-binding</keyword>
<dbReference type="InterPro" id="IPR036864">
    <property type="entry name" value="Zn2-C6_fun-type_DNA-bd_sf"/>
</dbReference>
<dbReference type="PANTHER" id="PTHR47338">
    <property type="entry name" value="ZN(II)2CYS6 TRANSCRIPTION FACTOR (EUROFUNG)-RELATED"/>
    <property type="match status" value="1"/>
</dbReference>
<keyword evidence="9" id="KW-1185">Reference proteome</keyword>
<accession>A0A6A6YSI4</accession>
<dbReference type="OrthoDB" id="2399539at2759"/>
<dbReference type="SUPFAM" id="SSF57701">
    <property type="entry name" value="Zn2/Cys6 DNA-binding domain"/>
    <property type="match status" value="1"/>
</dbReference>
<evidence type="ECO:0000256" key="3">
    <source>
        <dbReference type="ARBA" id="ARBA00023015"/>
    </source>
</evidence>
<evidence type="ECO:0000256" key="1">
    <source>
        <dbReference type="ARBA" id="ARBA00004123"/>
    </source>
</evidence>
<evidence type="ECO:0000256" key="6">
    <source>
        <dbReference type="SAM" id="MobiDB-lite"/>
    </source>
</evidence>
<gene>
    <name evidence="8 10" type="ORF">BDZ99DRAFT_497403</name>
</gene>
<comment type="subcellular location">
    <subcellularLocation>
        <location evidence="1">Nucleus</location>
    </subcellularLocation>
</comment>
<dbReference type="Pfam" id="PF04082">
    <property type="entry name" value="Fungal_trans"/>
    <property type="match status" value="1"/>
</dbReference>
<evidence type="ECO:0000256" key="4">
    <source>
        <dbReference type="ARBA" id="ARBA00023163"/>
    </source>
</evidence>
<dbReference type="CDD" id="cd12148">
    <property type="entry name" value="fungal_TF_MHR"/>
    <property type="match status" value="1"/>
</dbReference>
<dbReference type="GO" id="GO:0008270">
    <property type="term" value="F:zinc ion binding"/>
    <property type="evidence" value="ECO:0007669"/>
    <property type="project" value="InterPro"/>
</dbReference>
<dbReference type="GO" id="GO:0006351">
    <property type="term" value="P:DNA-templated transcription"/>
    <property type="evidence" value="ECO:0007669"/>
    <property type="project" value="InterPro"/>
</dbReference>
<keyword evidence="4" id="KW-0804">Transcription</keyword>
<protein>
    <recommendedName>
        <fullName evidence="7">Zn(2)-C6 fungal-type domain-containing protein</fullName>
    </recommendedName>
</protein>
<proteinExistence type="predicted"/>
<evidence type="ECO:0000256" key="5">
    <source>
        <dbReference type="ARBA" id="ARBA00023242"/>
    </source>
</evidence>
<dbReference type="Proteomes" id="UP000504636">
    <property type="component" value="Unplaced"/>
</dbReference>
<feature type="domain" description="Zn(2)-C6 fungal-type" evidence="7">
    <location>
        <begin position="19"/>
        <end position="55"/>
    </location>
</feature>
<dbReference type="GO" id="GO:0003677">
    <property type="term" value="F:DNA binding"/>
    <property type="evidence" value="ECO:0007669"/>
    <property type="project" value="InterPro"/>
</dbReference>
<keyword evidence="3" id="KW-0805">Transcription regulation</keyword>
<feature type="region of interest" description="Disordered" evidence="6">
    <location>
        <begin position="50"/>
        <end position="93"/>
    </location>
</feature>
<dbReference type="GO" id="GO:0005634">
    <property type="term" value="C:nucleus"/>
    <property type="evidence" value="ECO:0007669"/>
    <property type="project" value="UniProtKB-SubCell"/>
</dbReference>
<dbReference type="PANTHER" id="PTHR47338:SF5">
    <property type="entry name" value="ZN(II)2CYS6 TRANSCRIPTION FACTOR (EUROFUNG)"/>
    <property type="match status" value="1"/>
</dbReference>
<dbReference type="RefSeq" id="XP_033578705.1">
    <property type="nucleotide sequence ID" value="XM_033723511.1"/>
</dbReference>
<reference evidence="10" key="2">
    <citation type="submission" date="2020-04" db="EMBL/GenBank/DDBJ databases">
        <authorList>
            <consortium name="NCBI Genome Project"/>
        </authorList>
    </citation>
    <scope>NUCLEOTIDE SEQUENCE</scope>
    <source>
        <strain evidence="10">CBS 304.34</strain>
    </source>
</reference>
<reference evidence="10" key="3">
    <citation type="submission" date="2025-04" db="UniProtKB">
        <authorList>
            <consortium name="RefSeq"/>
        </authorList>
    </citation>
    <scope>IDENTIFICATION</scope>
    <source>
        <strain evidence="10">CBS 304.34</strain>
    </source>
</reference>
<evidence type="ECO:0000256" key="2">
    <source>
        <dbReference type="ARBA" id="ARBA00022723"/>
    </source>
</evidence>
<organism evidence="8">
    <name type="scientific">Mytilinidion resinicola</name>
    <dbReference type="NCBI Taxonomy" id="574789"/>
    <lineage>
        <taxon>Eukaryota</taxon>
        <taxon>Fungi</taxon>
        <taxon>Dikarya</taxon>
        <taxon>Ascomycota</taxon>
        <taxon>Pezizomycotina</taxon>
        <taxon>Dothideomycetes</taxon>
        <taxon>Pleosporomycetidae</taxon>
        <taxon>Mytilinidiales</taxon>
        <taxon>Mytilinidiaceae</taxon>
        <taxon>Mytilinidion</taxon>
    </lineage>
</organism>
<dbReference type="InterPro" id="IPR007219">
    <property type="entry name" value="XnlR_reg_dom"/>
</dbReference>
<dbReference type="PROSITE" id="PS50048">
    <property type="entry name" value="ZN2_CY6_FUNGAL_2"/>
    <property type="match status" value="1"/>
</dbReference>
<evidence type="ECO:0000313" key="10">
    <source>
        <dbReference type="RefSeq" id="XP_033578705.1"/>
    </source>
</evidence>
<evidence type="ECO:0000313" key="8">
    <source>
        <dbReference type="EMBL" id="KAF2811741.1"/>
    </source>
</evidence>
<evidence type="ECO:0000259" key="7">
    <source>
        <dbReference type="PROSITE" id="PS50048"/>
    </source>
</evidence>
<reference evidence="8 10" key="1">
    <citation type="journal article" date="2020" name="Stud. Mycol.">
        <title>101 Dothideomycetes genomes: a test case for predicting lifestyles and emergence of pathogens.</title>
        <authorList>
            <person name="Haridas S."/>
            <person name="Albert R."/>
            <person name="Binder M."/>
            <person name="Bloem J."/>
            <person name="Labutti K."/>
            <person name="Salamov A."/>
            <person name="Andreopoulos B."/>
            <person name="Baker S."/>
            <person name="Barry K."/>
            <person name="Bills G."/>
            <person name="Bluhm B."/>
            <person name="Cannon C."/>
            <person name="Castanera R."/>
            <person name="Culley D."/>
            <person name="Daum C."/>
            <person name="Ezra D."/>
            <person name="Gonzalez J."/>
            <person name="Henrissat B."/>
            <person name="Kuo A."/>
            <person name="Liang C."/>
            <person name="Lipzen A."/>
            <person name="Lutzoni F."/>
            <person name="Magnuson J."/>
            <person name="Mondo S."/>
            <person name="Nolan M."/>
            <person name="Ohm R."/>
            <person name="Pangilinan J."/>
            <person name="Park H.-J."/>
            <person name="Ramirez L."/>
            <person name="Alfaro M."/>
            <person name="Sun H."/>
            <person name="Tritt A."/>
            <person name="Yoshinaga Y."/>
            <person name="Zwiers L.-H."/>
            <person name="Turgeon B."/>
            <person name="Goodwin S."/>
            <person name="Spatafora J."/>
            <person name="Crous P."/>
            <person name="Grigoriev I."/>
        </authorList>
    </citation>
    <scope>NUCLEOTIDE SEQUENCE</scope>
    <source>
        <strain evidence="8 10">CBS 304.34</strain>
    </source>
</reference>
<dbReference type="InterPro" id="IPR001138">
    <property type="entry name" value="Zn2Cys6_DnaBD"/>
</dbReference>
<name>A0A6A6YSI4_9PEZI</name>
<dbReference type="GeneID" id="54464404"/>
<dbReference type="AlphaFoldDB" id="A0A6A6YSI4"/>
<dbReference type="InterPro" id="IPR050815">
    <property type="entry name" value="TF_fung"/>
</dbReference>
<keyword evidence="5" id="KW-0539">Nucleus</keyword>
<sequence>MNESRLEENRARLSRASVACRRCRRLRAKCHHDNGVPPCTGCIKAGPQERDSCSFPPRGHSHRDREFRAPRRKSKTDAPFVPQPRPQPGSRRATTPIILETPQTLSPIGSNTTSSPEAHPSWELLPPHDEVVEGCKIFWTSLIQVGFIPKRLFLERLSKDRSSISLFFILSILSVSARFTPSLIRRYGDCSSAGDYFIRHASRLVGQVLYEPTLENIQALFLLALAQYAQGDRTRSSMNMGIAVRMAGILRLHREETYILPEHVSTDEAVQSEMARRTFWVLETQDHLHSGHASPLPFAPSDITALLPSDESDFAFGRVPKQRAALAGTKAAELNPQLTSLPSRSLFATLLEAHSHWGNVARKACRTDLSNDSVKPWDSGSDFARIIQTLNDWEAGLPDKHCWSVWNLRGYCAEELHLAYMSVVMATRLNHVVIRRIYLDDILAAASGTSQDDAPPTFWRNVAEDMFTNVCALHERIGTFISLRSENEGFPAMLLFSLYVCGTLAIQLLKWPHLAPRHAPKAESIASGSLEILGDLQHIWPLASRWTNSLRRSAACLQSREGIDLPTFLPSTQFEDRMASSEDLQLPGMHVANSPRDIDTANLEVLSMAVSSRSQMEMMGSNEDMIDPSLTLTPTIRPLGDAFETELAEFLLGRTHMGMMNDWVSERFSVTQSF</sequence>